<sequence>MSSALQVLHMKKSARNSGRAVEPVGGLYLPAAPALRVAVASRRAPPEPRISPPRYTTRLDGLPRDGEEATDVYQTATCHMERIVGGGGRCRGERIPRPRRLLRRQTGFIAMAMMKSTTP</sequence>
<gene>
    <name evidence="2" type="primary">LOC106127147</name>
</gene>
<dbReference type="GeneID" id="106127147"/>
<dbReference type="KEGG" id="pxu:106127147"/>
<evidence type="ECO:0000256" key="1">
    <source>
        <dbReference type="SAM" id="MobiDB-lite"/>
    </source>
</evidence>
<evidence type="ECO:0000313" key="2">
    <source>
        <dbReference type="RefSeq" id="XP_013180618.1"/>
    </source>
</evidence>
<protein>
    <submittedName>
        <fullName evidence="2">Uncharacterized protein LOC106127147</fullName>
    </submittedName>
</protein>
<reference evidence="2" key="1">
    <citation type="submission" date="2025-08" db="UniProtKB">
        <authorList>
            <consortium name="RefSeq"/>
        </authorList>
    </citation>
    <scope>IDENTIFICATION</scope>
</reference>
<accession>A0AAJ6ZX10</accession>
<proteinExistence type="predicted"/>
<feature type="region of interest" description="Disordered" evidence="1">
    <location>
        <begin position="40"/>
        <end position="66"/>
    </location>
</feature>
<dbReference type="Proteomes" id="UP000694872">
    <property type="component" value="Unplaced"/>
</dbReference>
<dbReference type="AlphaFoldDB" id="A0AAJ6ZX10"/>
<name>A0AAJ6ZX10_PAPXU</name>
<organism evidence="2">
    <name type="scientific">Papilio xuthus</name>
    <name type="common">Asian swallowtail butterfly</name>
    <dbReference type="NCBI Taxonomy" id="66420"/>
    <lineage>
        <taxon>Eukaryota</taxon>
        <taxon>Metazoa</taxon>
        <taxon>Ecdysozoa</taxon>
        <taxon>Arthropoda</taxon>
        <taxon>Hexapoda</taxon>
        <taxon>Insecta</taxon>
        <taxon>Pterygota</taxon>
        <taxon>Neoptera</taxon>
        <taxon>Endopterygota</taxon>
        <taxon>Lepidoptera</taxon>
        <taxon>Glossata</taxon>
        <taxon>Ditrysia</taxon>
        <taxon>Papilionoidea</taxon>
        <taxon>Papilionidae</taxon>
        <taxon>Papilioninae</taxon>
        <taxon>Papilio</taxon>
    </lineage>
</organism>
<dbReference type="RefSeq" id="XP_013180618.1">
    <property type="nucleotide sequence ID" value="XM_013325164.1"/>
</dbReference>